<keyword evidence="3" id="KW-1185">Reference proteome</keyword>
<evidence type="ECO:0000313" key="3">
    <source>
        <dbReference type="Proteomes" id="UP000325780"/>
    </source>
</evidence>
<name>A0A5N6TN39_ASPAV</name>
<dbReference type="EMBL" id="ML742191">
    <property type="protein sequence ID" value="KAE8147776.1"/>
    <property type="molecule type" value="Genomic_DNA"/>
</dbReference>
<proteinExistence type="predicted"/>
<evidence type="ECO:0000256" key="1">
    <source>
        <dbReference type="SAM" id="MobiDB-lite"/>
    </source>
</evidence>
<dbReference type="AlphaFoldDB" id="A0A5N6TN39"/>
<gene>
    <name evidence="2" type="ORF">BDV25DRAFT_131807</name>
</gene>
<feature type="region of interest" description="Disordered" evidence="1">
    <location>
        <begin position="44"/>
        <end position="129"/>
    </location>
</feature>
<dbReference type="OrthoDB" id="5368934at2759"/>
<reference evidence="2 3" key="1">
    <citation type="submission" date="2019-04" db="EMBL/GenBank/DDBJ databases">
        <title>Friends and foes A comparative genomics study of 23 Aspergillus species from section Flavi.</title>
        <authorList>
            <consortium name="DOE Joint Genome Institute"/>
            <person name="Kjaerbolling I."/>
            <person name="Vesth T."/>
            <person name="Frisvad J.C."/>
            <person name="Nybo J.L."/>
            <person name="Theobald S."/>
            <person name="Kildgaard S."/>
            <person name="Isbrandt T."/>
            <person name="Kuo A."/>
            <person name="Sato A."/>
            <person name="Lyhne E.K."/>
            <person name="Kogle M.E."/>
            <person name="Wiebenga A."/>
            <person name="Kun R.S."/>
            <person name="Lubbers R.J."/>
            <person name="Makela M.R."/>
            <person name="Barry K."/>
            <person name="Chovatia M."/>
            <person name="Clum A."/>
            <person name="Daum C."/>
            <person name="Haridas S."/>
            <person name="He G."/>
            <person name="LaButti K."/>
            <person name="Lipzen A."/>
            <person name="Mondo S."/>
            <person name="Riley R."/>
            <person name="Salamov A."/>
            <person name="Simmons B.A."/>
            <person name="Magnuson J.K."/>
            <person name="Henrissat B."/>
            <person name="Mortensen U.H."/>
            <person name="Larsen T.O."/>
            <person name="Devries R.P."/>
            <person name="Grigoriev I.V."/>
            <person name="Machida M."/>
            <person name="Baker S.E."/>
            <person name="Andersen M.R."/>
        </authorList>
    </citation>
    <scope>NUCLEOTIDE SEQUENCE [LARGE SCALE GENOMIC DNA]</scope>
    <source>
        <strain evidence="2 3">IBT 18842</strain>
    </source>
</reference>
<sequence>MEKKHWSTTLLGPAFWQDAEQFNQPIHDAIEAEAVETNKPLHRRFPFSIGRESTPQIISGDPEPSKEEGMKPPRPKSHMYPRSQPLQAPHSRSKSQPQFSLPFPRRSRSSTRSSSSGQDTALETPVKSRSRALFRPLGNFLRGISRSRRRDLIPDDQATFARPLLEFKGDEDTWARLDEKRVTLGLDLFWPIQFDTTPALPSLPFANEPATEPANQQENENDDDEEIFPIESLRPLIHFRSLRSLKLTGMMTSYQKYIWQAAWLNPYLDELELGMALGPSLRRPYATTWPCIQGGWELSAGGWIREPVYFGTQGTGHLHPTIGVGEYLDKYAIETAKVTAMATGRTRQKLSIRTLVLSGFVVDGDPFLQWFDAQRLKCVRFRDECVDAGFWLGGAMAGVGVVWPREEERVILGRWVDCGEGRVVDL</sequence>
<organism evidence="2 3">
    <name type="scientific">Aspergillus avenaceus</name>
    <dbReference type="NCBI Taxonomy" id="36643"/>
    <lineage>
        <taxon>Eukaryota</taxon>
        <taxon>Fungi</taxon>
        <taxon>Dikarya</taxon>
        <taxon>Ascomycota</taxon>
        <taxon>Pezizomycotina</taxon>
        <taxon>Eurotiomycetes</taxon>
        <taxon>Eurotiomycetidae</taxon>
        <taxon>Eurotiales</taxon>
        <taxon>Aspergillaceae</taxon>
        <taxon>Aspergillus</taxon>
        <taxon>Aspergillus subgen. Circumdati</taxon>
    </lineage>
</organism>
<protein>
    <submittedName>
        <fullName evidence="2">Uncharacterized protein</fullName>
    </submittedName>
</protein>
<dbReference type="Proteomes" id="UP000325780">
    <property type="component" value="Unassembled WGS sequence"/>
</dbReference>
<evidence type="ECO:0000313" key="2">
    <source>
        <dbReference type="EMBL" id="KAE8147776.1"/>
    </source>
</evidence>
<accession>A0A5N6TN39</accession>